<evidence type="ECO:0000256" key="1">
    <source>
        <dbReference type="ARBA" id="ARBA00010271"/>
    </source>
</evidence>
<dbReference type="InterPro" id="IPR040911">
    <property type="entry name" value="Exostosin_GT47"/>
</dbReference>
<dbReference type="Proteomes" id="UP001189429">
    <property type="component" value="Unassembled WGS sequence"/>
</dbReference>
<name>A0ABN9VBW0_9DINO</name>
<gene>
    <name evidence="3" type="ORF">PCOR1329_LOCUS56620</name>
</gene>
<feature type="domain" description="Exostosin GT47" evidence="2">
    <location>
        <begin position="19"/>
        <end position="284"/>
    </location>
</feature>
<sequence length="378" mass="43903">MIYEELGVLASGLAFCKDNQWGFEVLLHLYFLACDCRTDDPTEADFFFVPQYTACHLNLKTFSEEESNALFESLIPKLKHFKRSDGRDHVFVWGAGFAVDGPFQNWRSYIQRSIFLMTETEFWNPYKWQIRSNYNAAKDIVLPGRLSIREIKQHHENAVPMGMRAYVGDFVGWNRPLHHSQGTAESPRQRLLKWAARFPDMHIRQDVPYAEALEGSVNSRFCFVPRGKSAWSSRMFRVLFGGCVPVLLNDDYELPFQALLGSAEEWLIRWPMREVTDELADTLRRLDTKTLEQMVRHAREPRCWYVWPPPTVDASHWELEDGDLDAICPEWRTKNAFVATMALLAPKRRTTKASFKTFYAPRGPGEGRHFVDAQRNPV</sequence>
<keyword evidence="4" id="KW-1185">Reference proteome</keyword>
<evidence type="ECO:0000313" key="3">
    <source>
        <dbReference type="EMBL" id="CAK0870545.1"/>
    </source>
</evidence>
<proteinExistence type="inferred from homology"/>
<dbReference type="InterPro" id="IPR004263">
    <property type="entry name" value="Exostosin"/>
</dbReference>
<comment type="similarity">
    <text evidence="1">Belongs to the glycosyltransferase 47 family.</text>
</comment>
<dbReference type="PANTHER" id="PTHR11062">
    <property type="entry name" value="EXOSTOSIN HEPARAN SULFATE GLYCOSYLTRANSFERASE -RELATED"/>
    <property type="match status" value="1"/>
</dbReference>
<evidence type="ECO:0000313" key="4">
    <source>
        <dbReference type="Proteomes" id="UP001189429"/>
    </source>
</evidence>
<dbReference type="EMBL" id="CAUYUJ010016971">
    <property type="protein sequence ID" value="CAK0870545.1"/>
    <property type="molecule type" value="Genomic_DNA"/>
</dbReference>
<comment type="caution">
    <text evidence="3">The sequence shown here is derived from an EMBL/GenBank/DDBJ whole genome shotgun (WGS) entry which is preliminary data.</text>
</comment>
<accession>A0ABN9VBW0</accession>
<evidence type="ECO:0000259" key="2">
    <source>
        <dbReference type="Pfam" id="PF03016"/>
    </source>
</evidence>
<dbReference type="Pfam" id="PF03016">
    <property type="entry name" value="Exostosin_GT47"/>
    <property type="match status" value="1"/>
</dbReference>
<protein>
    <recommendedName>
        <fullName evidence="2">Exostosin GT47 domain-containing protein</fullName>
    </recommendedName>
</protein>
<dbReference type="PANTHER" id="PTHR11062:SF281">
    <property type="entry name" value="EXOSTOSIN-LIKE 2"/>
    <property type="match status" value="1"/>
</dbReference>
<organism evidence="3 4">
    <name type="scientific">Prorocentrum cordatum</name>
    <dbReference type="NCBI Taxonomy" id="2364126"/>
    <lineage>
        <taxon>Eukaryota</taxon>
        <taxon>Sar</taxon>
        <taxon>Alveolata</taxon>
        <taxon>Dinophyceae</taxon>
        <taxon>Prorocentrales</taxon>
        <taxon>Prorocentraceae</taxon>
        <taxon>Prorocentrum</taxon>
    </lineage>
</organism>
<reference evidence="3" key="1">
    <citation type="submission" date="2023-10" db="EMBL/GenBank/DDBJ databases">
        <authorList>
            <person name="Chen Y."/>
            <person name="Shah S."/>
            <person name="Dougan E. K."/>
            <person name="Thang M."/>
            <person name="Chan C."/>
        </authorList>
    </citation>
    <scope>NUCLEOTIDE SEQUENCE [LARGE SCALE GENOMIC DNA]</scope>
</reference>